<dbReference type="GO" id="GO:0017061">
    <property type="term" value="F:S-methyl-5-thioadenosine phosphorylase activity"/>
    <property type="evidence" value="ECO:0007669"/>
    <property type="project" value="UniProtKB-EC"/>
</dbReference>
<dbReference type="FunFam" id="3.60.140.10:FF:000003">
    <property type="entry name" value="Polyphenol oxidase"/>
    <property type="match status" value="1"/>
</dbReference>
<evidence type="ECO:0000256" key="1">
    <source>
        <dbReference type="ARBA" id="ARBA00000553"/>
    </source>
</evidence>
<evidence type="ECO:0000256" key="8">
    <source>
        <dbReference type="ARBA" id="ARBA00022723"/>
    </source>
</evidence>
<dbReference type="SUPFAM" id="SSF64438">
    <property type="entry name" value="CNF1/YfiH-like putative cysteine hydrolases"/>
    <property type="match status" value="1"/>
</dbReference>
<evidence type="ECO:0000256" key="13">
    <source>
        <dbReference type="ARBA" id="ARBA00047989"/>
    </source>
</evidence>
<dbReference type="Pfam" id="PF02578">
    <property type="entry name" value="Cu-oxidase_4"/>
    <property type="match status" value="1"/>
</dbReference>
<keyword evidence="9" id="KW-0378">Hydrolase</keyword>
<evidence type="ECO:0000313" key="17">
    <source>
        <dbReference type="EMBL" id="APT90955.1"/>
    </source>
</evidence>
<evidence type="ECO:0000256" key="10">
    <source>
        <dbReference type="ARBA" id="ARBA00022833"/>
    </source>
</evidence>
<comment type="function">
    <text evidence="4">Purine nucleoside enzyme that catalyzes the phosphorolysis of adenosine and inosine nucleosides, yielding D-ribose 1-phosphate and the respective free bases, adenine and hypoxanthine. Also catalyzes the phosphorolysis of S-methyl-5'-thioadenosine into adenine and S-methyl-5-thio-alpha-D-ribose 1-phosphate. Also has adenosine deaminase activity.</text>
</comment>
<evidence type="ECO:0000256" key="3">
    <source>
        <dbReference type="ARBA" id="ARBA00001973"/>
    </source>
</evidence>
<dbReference type="Gene3D" id="3.60.140.10">
    <property type="entry name" value="CNF1/YfiH-like putative cysteine hydrolases"/>
    <property type="match status" value="1"/>
</dbReference>
<evidence type="ECO:0000256" key="7">
    <source>
        <dbReference type="ARBA" id="ARBA00022679"/>
    </source>
</evidence>
<comment type="similarity">
    <text evidence="5 16">Belongs to the purine nucleoside phosphorylase YfiH/LACC1 family.</text>
</comment>
<evidence type="ECO:0000256" key="4">
    <source>
        <dbReference type="ARBA" id="ARBA00003215"/>
    </source>
</evidence>
<evidence type="ECO:0000256" key="9">
    <source>
        <dbReference type="ARBA" id="ARBA00022801"/>
    </source>
</evidence>
<dbReference type="InterPro" id="IPR038371">
    <property type="entry name" value="Cu_polyphenol_OxRdtase_sf"/>
</dbReference>
<keyword evidence="18" id="KW-1185">Reference proteome</keyword>
<evidence type="ECO:0000256" key="15">
    <source>
        <dbReference type="ARBA" id="ARBA00049893"/>
    </source>
</evidence>
<evidence type="ECO:0000256" key="6">
    <source>
        <dbReference type="ARBA" id="ARBA00011738"/>
    </source>
</evidence>
<dbReference type="GO" id="GO:0016491">
    <property type="term" value="F:oxidoreductase activity"/>
    <property type="evidence" value="ECO:0007669"/>
    <property type="project" value="UniProtKB-KW"/>
</dbReference>
<protein>
    <recommendedName>
        <fullName evidence="16">Purine nucleoside phosphorylase</fullName>
    </recommendedName>
</protein>
<comment type="catalytic activity">
    <reaction evidence="13">
        <text>adenosine + H2O + H(+) = inosine + NH4(+)</text>
        <dbReference type="Rhea" id="RHEA:24408"/>
        <dbReference type="ChEBI" id="CHEBI:15377"/>
        <dbReference type="ChEBI" id="CHEBI:15378"/>
        <dbReference type="ChEBI" id="CHEBI:16335"/>
        <dbReference type="ChEBI" id="CHEBI:17596"/>
        <dbReference type="ChEBI" id="CHEBI:28938"/>
        <dbReference type="EC" id="3.5.4.4"/>
    </reaction>
    <physiologicalReaction direction="left-to-right" evidence="13">
        <dbReference type="Rhea" id="RHEA:24409"/>
    </physiologicalReaction>
</comment>
<dbReference type="NCBIfam" id="TIGR00726">
    <property type="entry name" value="peptidoglycan editing factor PgeF"/>
    <property type="match status" value="1"/>
</dbReference>
<dbReference type="InterPro" id="IPR003730">
    <property type="entry name" value="Cu_polyphenol_OxRdtase"/>
</dbReference>
<keyword evidence="8" id="KW-0479">Metal-binding</keyword>
<evidence type="ECO:0000256" key="2">
    <source>
        <dbReference type="ARBA" id="ARBA00001947"/>
    </source>
</evidence>
<comment type="subunit">
    <text evidence="6">Homodimer.</text>
</comment>
<keyword evidence="7" id="KW-0808">Transferase</keyword>
<proteinExistence type="inferred from homology"/>
<keyword evidence="12" id="KW-0186">Copper</keyword>
<comment type="catalytic activity">
    <reaction evidence="14">
        <text>adenosine + phosphate = alpha-D-ribose 1-phosphate + adenine</text>
        <dbReference type="Rhea" id="RHEA:27642"/>
        <dbReference type="ChEBI" id="CHEBI:16335"/>
        <dbReference type="ChEBI" id="CHEBI:16708"/>
        <dbReference type="ChEBI" id="CHEBI:43474"/>
        <dbReference type="ChEBI" id="CHEBI:57720"/>
        <dbReference type="EC" id="2.4.2.1"/>
    </reaction>
    <physiologicalReaction direction="left-to-right" evidence="14">
        <dbReference type="Rhea" id="RHEA:27643"/>
    </physiologicalReaction>
</comment>
<comment type="catalytic activity">
    <reaction evidence="1">
        <text>inosine + phosphate = alpha-D-ribose 1-phosphate + hypoxanthine</text>
        <dbReference type="Rhea" id="RHEA:27646"/>
        <dbReference type="ChEBI" id="CHEBI:17368"/>
        <dbReference type="ChEBI" id="CHEBI:17596"/>
        <dbReference type="ChEBI" id="CHEBI:43474"/>
        <dbReference type="ChEBI" id="CHEBI:57720"/>
        <dbReference type="EC" id="2.4.2.1"/>
    </reaction>
    <physiologicalReaction direction="left-to-right" evidence="1">
        <dbReference type="Rhea" id="RHEA:27647"/>
    </physiologicalReaction>
</comment>
<dbReference type="CDD" id="cd16833">
    <property type="entry name" value="YfiH"/>
    <property type="match status" value="1"/>
</dbReference>
<dbReference type="STRING" id="1437874.CSPHI_07815"/>
<reference evidence="17 18" key="1">
    <citation type="submission" date="2014-08" db="EMBL/GenBank/DDBJ databases">
        <title>Complete genome sequence of Corynebacterium sphenisci CECT 5990(T) (=DSM 44792(T)), isolated from healthy wild penguins.</title>
        <authorList>
            <person name="Ruckert C."/>
            <person name="Albersmeier A."/>
            <person name="Winkler A."/>
            <person name="Kalinowski J."/>
        </authorList>
    </citation>
    <scope>NUCLEOTIDE SEQUENCE [LARGE SCALE GENOMIC DNA]</scope>
    <source>
        <strain evidence="17 18">DSM 44792</strain>
    </source>
</reference>
<evidence type="ECO:0000256" key="14">
    <source>
        <dbReference type="ARBA" id="ARBA00048968"/>
    </source>
</evidence>
<evidence type="ECO:0000256" key="5">
    <source>
        <dbReference type="ARBA" id="ARBA00007353"/>
    </source>
</evidence>
<organism evidence="17 18">
    <name type="scientific">Corynebacterium sphenisci DSM 44792</name>
    <dbReference type="NCBI Taxonomy" id="1437874"/>
    <lineage>
        <taxon>Bacteria</taxon>
        <taxon>Bacillati</taxon>
        <taxon>Actinomycetota</taxon>
        <taxon>Actinomycetes</taxon>
        <taxon>Mycobacteriales</taxon>
        <taxon>Corynebacteriaceae</taxon>
        <taxon>Corynebacterium</taxon>
    </lineage>
</organism>
<keyword evidence="11" id="KW-0560">Oxidoreductase</keyword>
<gene>
    <name evidence="17" type="ORF">CSPHI_07815</name>
</gene>
<dbReference type="GO" id="GO:0005507">
    <property type="term" value="F:copper ion binding"/>
    <property type="evidence" value="ECO:0007669"/>
    <property type="project" value="TreeGrafter"/>
</dbReference>
<dbReference type="KEGG" id="csph:CSPHI_07815"/>
<evidence type="ECO:0000313" key="18">
    <source>
        <dbReference type="Proteomes" id="UP000185469"/>
    </source>
</evidence>
<name>A0A1L7CYJ8_9CORY</name>
<comment type="cofactor">
    <cofactor evidence="2">
        <name>Zn(2+)</name>
        <dbReference type="ChEBI" id="CHEBI:29105"/>
    </cofactor>
</comment>
<dbReference type="PANTHER" id="PTHR30616:SF2">
    <property type="entry name" value="PURINE NUCLEOSIDE PHOSPHORYLASE LACC1"/>
    <property type="match status" value="1"/>
</dbReference>
<dbReference type="InterPro" id="IPR011324">
    <property type="entry name" value="Cytotoxic_necrot_fac-like_cat"/>
</dbReference>
<dbReference type="EMBL" id="CP009248">
    <property type="protein sequence ID" value="APT90955.1"/>
    <property type="molecule type" value="Genomic_DNA"/>
</dbReference>
<dbReference type="PANTHER" id="PTHR30616">
    <property type="entry name" value="UNCHARACTERIZED PROTEIN YFIH"/>
    <property type="match status" value="1"/>
</dbReference>
<evidence type="ECO:0000256" key="16">
    <source>
        <dbReference type="RuleBase" id="RU361274"/>
    </source>
</evidence>
<evidence type="ECO:0000256" key="12">
    <source>
        <dbReference type="ARBA" id="ARBA00023008"/>
    </source>
</evidence>
<comment type="cofactor">
    <cofactor evidence="3">
        <name>Cu(2+)</name>
        <dbReference type="ChEBI" id="CHEBI:29036"/>
    </cofactor>
</comment>
<keyword evidence="10" id="KW-0862">Zinc</keyword>
<accession>A0A1L7CYJ8</accession>
<dbReference type="GO" id="GO:0016787">
    <property type="term" value="F:hydrolase activity"/>
    <property type="evidence" value="ECO:0007669"/>
    <property type="project" value="UniProtKB-KW"/>
</dbReference>
<comment type="catalytic activity">
    <reaction evidence="15">
        <text>S-methyl-5'-thioadenosine + phosphate = 5-(methylsulfanyl)-alpha-D-ribose 1-phosphate + adenine</text>
        <dbReference type="Rhea" id="RHEA:11852"/>
        <dbReference type="ChEBI" id="CHEBI:16708"/>
        <dbReference type="ChEBI" id="CHEBI:17509"/>
        <dbReference type="ChEBI" id="CHEBI:43474"/>
        <dbReference type="ChEBI" id="CHEBI:58533"/>
        <dbReference type="EC" id="2.4.2.28"/>
    </reaction>
    <physiologicalReaction direction="left-to-right" evidence="15">
        <dbReference type="Rhea" id="RHEA:11853"/>
    </physiologicalReaction>
</comment>
<dbReference type="Proteomes" id="UP000185469">
    <property type="component" value="Chromosome"/>
</dbReference>
<evidence type="ECO:0000256" key="11">
    <source>
        <dbReference type="ARBA" id="ARBA00023002"/>
    </source>
</evidence>
<dbReference type="AlphaFoldDB" id="A0A1L7CYJ8"/>
<dbReference type="OrthoDB" id="4279at2"/>
<sequence>MTRPGPARRVRKVFTTRRGGFSAPPYDSFNLATHVGDDPRAVARNRRRLAAALDLDPRDLVWMEQTHSARVAVVGSRRADPVPGVDALVTATPGLALVVLVADCVPVLLCDEAAGVVAAAHAGRRGARDGIIPATVAAMERLGARPGRMHALLGPAASGARYEVPAEMAADVEAHLPGSRTRTAAGTPGLDLRAGILRQLHGLGVAGLDSLPACTISDPALFSHRREGVTGRQAGVVALTG</sequence>